<comment type="caution">
    <text evidence="1">The sequence shown here is derived from an EMBL/GenBank/DDBJ whole genome shotgun (WGS) entry which is preliminary data.</text>
</comment>
<evidence type="ECO:0008006" key="3">
    <source>
        <dbReference type="Google" id="ProtNLM"/>
    </source>
</evidence>
<evidence type="ECO:0000313" key="2">
    <source>
        <dbReference type="Proteomes" id="UP000256679"/>
    </source>
</evidence>
<name>A0A3D8PB42_9RHOB</name>
<dbReference type="RefSeq" id="WP_115755747.1">
    <property type="nucleotide sequence ID" value="NZ_QFCQ01000042.1"/>
</dbReference>
<dbReference type="AlphaFoldDB" id="A0A3D8PB42"/>
<reference evidence="1 2" key="1">
    <citation type="submission" date="2018-05" db="EMBL/GenBank/DDBJ databases">
        <title>Whole genome sequencing of Paracoccus thiocyanatus SST.</title>
        <authorList>
            <person name="Ghosh W."/>
            <person name="Rameez M.J."/>
            <person name="Roy C."/>
        </authorList>
    </citation>
    <scope>NUCLEOTIDE SEQUENCE [LARGE SCALE GENOMIC DNA]</scope>
    <source>
        <strain evidence="1 2">SST</strain>
    </source>
</reference>
<protein>
    <recommendedName>
        <fullName evidence="3">Aspartate/glutamate racemase family protein</fullName>
    </recommendedName>
</protein>
<gene>
    <name evidence="1" type="ORF">DIE28_09095</name>
</gene>
<sequence>MLTGPYLEQVDVAADTPVRGINQDSGFIRWIRDNDRSIPFQAIRREVVEAARSFVDDRPDIGALVLECTNLAPFTADISDALGLPVYDCVSLVNWFHAGLRPRRYNLR</sequence>
<keyword evidence="2" id="KW-1185">Reference proteome</keyword>
<organism evidence="1 2">
    <name type="scientific">Paracoccus thiocyanatus</name>
    <dbReference type="NCBI Taxonomy" id="34006"/>
    <lineage>
        <taxon>Bacteria</taxon>
        <taxon>Pseudomonadati</taxon>
        <taxon>Pseudomonadota</taxon>
        <taxon>Alphaproteobacteria</taxon>
        <taxon>Rhodobacterales</taxon>
        <taxon>Paracoccaceae</taxon>
        <taxon>Paracoccus</taxon>
    </lineage>
</organism>
<dbReference type="EMBL" id="QFCQ01000042">
    <property type="protein sequence ID" value="RDW13280.1"/>
    <property type="molecule type" value="Genomic_DNA"/>
</dbReference>
<dbReference type="Proteomes" id="UP000256679">
    <property type="component" value="Unassembled WGS sequence"/>
</dbReference>
<accession>A0A3D8PB42</accession>
<evidence type="ECO:0000313" key="1">
    <source>
        <dbReference type="EMBL" id="RDW13280.1"/>
    </source>
</evidence>
<proteinExistence type="predicted"/>